<dbReference type="Proteomes" id="UP000663842">
    <property type="component" value="Unassembled WGS sequence"/>
</dbReference>
<evidence type="ECO:0000313" key="3">
    <source>
        <dbReference type="EMBL" id="CAF3865573.1"/>
    </source>
</evidence>
<comment type="caution">
    <text evidence="2">The sequence shown here is derived from an EMBL/GenBank/DDBJ whole genome shotgun (WGS) entry which is preliminary data.</text>
</comment>
<dbReference type="EMBL" id="CAJOBJ010002120">
    <property type="protein sequence ID" value="CAF3911905.1"/>
    <property type="molecule type" value="Genomic_DNA"/>
</dbReference>
<reference evidence="2" key="1">
    <citation type="submission" date="2021-02" db="EMBL/GenBank/DDBJ databases">
        <authorList>
            <person name="Nowell W R."/>
        </authorList>
    </citation>
    <scope>NUCLEOTIDE SEQUENCE</scope>
</reference>
<dbReference type="EMBL" id="CAJOBG010000717">
    <property type="protein sequence ID" value="CAF3849307.1"/>
    <property type="molecule type" value="Genomic_DNA"/>
</dbReference>
<dbReference type="Proteomes" id="UP000681720">
    <property type="component" value="Unassembled WGS sequence"/>
</dbReference>
<protein>
    <submittedName>
        <fullName evidence="2">Uncharacterized protein</fullName>
    </submittedName>
</protein>
<dbReference type="Proteomes" id="UP000676336">
    <property type="component" value="Unassembled WGS sequence"/>
</dbReference>
<dbReference type="EMBL" id="CAJOBI010005658">
    <property type="protein sequence ID" value="CAF4038547.1"/>
    <property type="molecule type" value="Genomic_DNA"/>
</dbReference>
<evidence type="ECO:0000313" key="6">
    <source>
        <dbReference type="EMBL" id="CAF4038547.1"/>
    </source>
</evidence>
<gene>
    <name evidence="3" type="ORF">BYL167_LOCUS6628</name>
    <name evidence="5" type="ORF">GIL414_LOCUS7110</name>
    <name evidence="2" type="ORF">OVN521_LOCUS6756</name>
    <name evidence="6" type="ORF">SMN809_LOCUS13971</name>
    <name evidence="4" type="ORF">UXM345_LOCUS9521</name>
</gene>
<dbReference type="AlphaFoldDB" id="A0A819EGN0"/>
<evidence type="ECO:0000313" key="7">
    <source>
        <dbReference type="Proteomes" id="UP000663866"/>
    </source>
</evidence>
<name>A0A819EGN0_9BILA</name>
<sequence length="76" mass="8098">MANNTNNIRSSAIITTNSQPNNSPLPSSGVQSIPRDNRDLLHPKKSAFSPKLAGLGTTQDSSLSSDSYSINRQGKI</sequence>
<dbReference type="Proteomes" id="UP000681967">
    <property type="component" value="Unassembled WGS sequence"/>
</dbReference>
<feature type="compositionally biased region" description="Polar residues" evidence="1">
    <location>
        <begin position="1"/>
        <end position="16"/>
    </location>
</feature>
<accession>A0A819EGN0</accession>
<evidence type="ECO:0000313" key="4">
    <source>
        <dbReference type="EMBL" id="CAF3881961.1"/>
    </source>
</evidence>
<feature type="region of interest" description="Disordered" evidence="1">
    <location>
        <begin position="1"/>
        <end position="76"/>
    </location>
</feature>
<organism evidence="2 7">
    <name type="scientific">Rotaria magnacalcarata</name>
    <dbReference type="NCBI Taxonomy" id="392030"/>
    <lineage>
        <taxon>Eukaryota</taxon>
        <taxon>Metazoa</taxon>
        <taxon>Spiralia</taxon>
        <taxon>Gnathifera</taxon>
        <taxon>Rotifera</taxon>
        <taxon>Eurotatoria</taxon>
        <taxon>Bdelloidea</taxon>
        <taxon>Philodinida</taxon>
        <taxon>Philodinidae</taxon>
        <taxon>Rotaria</taxon>
    </lineage>
</organism>
<evidence type="ECO:0000313" key="5">
    <source>
        <dbReference type="EMBL" id="CAF3911905.1"/>
    </source>
</evidence>
<evidence type="ECO:0000313" key="2">
    <source>
        <dbReference type="EMBL" id="CAF3849307.1"/>
    </source>
</evidence>
<proteinExistence type="predicted"/>
<feature type="compositionally biased region" description="Low complexity" evidence="1">
    <location>
        <begin position="17"/>
        <end position="28"/>
    </location>
</feature>
<dbReference type="EMBL" id="CAJOBH010001638">
    <property type="protein sequence ID" value="CAF3865573.1"/>
    <property type="molecule type" value="Genomic_DNA"/>
</dbReference>
<evidence type="ECO:0000256" key="1">
    <source>
        <dbReference type="SAM" id="MobiDB-lite"/>
    </source>
</evidence>
<feature type="compositionally biased region" description="Low complexity" evidence="1">
    <location>
        <begin position="60"/>
        <end position="69"/>
    </location>
</feature>
<dbReference type="Proteomes" id="UP000663866">
    <property type="component" value="Unassembled WGS sequence"/>
</dbReference>
<keyword evidence="7" id="KW-1185">Reference proteome</keyword>
<dbReference type="EMBL" id="CAJOBF010000873">
    <property type="protein sequence ID" value="CAF3881961.1"/>
    <property type="molecule type" value="Genomic_DNA"/>
</dbReference>